<proteinExistence type="predicted"/>
<keyword evidence="1" id="KW-0732">Signal</keyword>
<dbReference type="Proteomes" id="UP001213771">
    <property type="component" value="Unassembled WGS sequence"/>
</dbReference>
<accession>A0ABD4WWN3</accession>
<gene>
    <name evidence="2" type="ORF">PVE99_19970</name>
</gene>
<feature type="signal peptide" evidence="1">
    <location>
        <begin position="1"/>
        <end position="24"/>
    </location>
</feature>
<feature type="chain" id="PRO_5044893456" evidence="1">
    <location>
        <begin position="25"/>
        <end position="149"/>
    </location>
</feature>
<sequence length="149" mass="17037">MKKIFLNLSILIISYTFFVINAQAKPDEKFIVNAITKDFVKTHHISVGNYDFVSYREISPNSSNLTVSQKSLQNIVKNIAKEQTMGDWAPIIYIDQENKKGYALEKKLSGMNELHLLSYDETSKQWEMTENVDKMGTDLADLGLLKRAN</sequence>
<name>A0ABD4WWN3_PRIMG</name>
<comment type="caution">
    <text evidence="2">The sequence shown here is derived from an EMBL/GenBank/DDBJ whole genome shotgun (WGS) entry which is preliminary data.</text>
</comment>
<evidence type="ECO:0000256" key="1">
    <source>
        <dbReference type="SAM" id="SignalP"/>
    </source>
</evidence>
<dbReference type="AlphaFoldDB" id="A0ABD4WWN3"/>
<evidence type="ECO:0000313" key="3">
    <source>
        <dbReference type="Proteomes" id="UP001213771"/>
    </source>
</evidence>
<organism evidence="2 3">
    <name type="scientific">Priestia megaterium</name>
    <name type="common">Bacillus megaterium</name>
    <dbReference type="NCBI Taxonomy" id="1404"/>
    <lineage>
        <taxon>Bacteria</taxon>
        <taxon>Bacillati</taxon>
        <taxon>Bacillota</taxon>
        <taxon>Bacilli</taxon>
        <taxon>Bacillales</taxon>
        <taxon>Bacillaceae</taxon>
        <taxon>Priestia</taxon>
    </lineage>
</organism>
<protein>
    <submittedName>
        <fullName evidence="2">Uncharacterized protein</fullName>
    </submittedName>
</protein>
<reference evidence="2 3" key="1">
    <citation type="submission" date="2023-02" db="EMBL/GenBank/DDBJ databases">
        <authorList>
            <person name="Olszewska D."/>
        </authorList>
    </citation>
    <scope>NUCLEOTIDE SEQUENCE [LARGE SCALE GENOMIC DNA]</scope>
    <source>
        <strain evidence="2 3">FDU301</strain>
    </source>
</reference>
<evidence type="ECO:0000313" key="2">
    <source>
        <dbReference type="EMBL" id="MDD9784645.1"/>
    </source>
</evidence>
<dbReference type="RefSeq" id="WP_057243287.1">
    <property type="nucleotide sequence ID" value="NZ_CP058268.1"/>
</dbReference>
<dbReference type="EMBL" id="JARAOX010000198">
    <property type="protein sequence ID" value="MDD9784645.1"/>
    <property type="molecule type" value="Genomic_DNA"/>
</dbReference>